<reference evidence="4 5" key="1">
    <citation type="submission" date="2016-11" db="EMBL/GenBank/DDBJ databases">
        <authorList>
            <person name="Jaros S."/>
            <person name="Januszkiewicz K."/>
            <person name="Wedrychowicz H."/>
        </authorList>
    </citation>
    <scope>NUCLEOTIDE SEQUENCE [LARGE SCALE GENOMIC DNA]</scope>
    <source>
        <strain evidence="4 5">ATCC 23634</strain>
    </source>
</reference>
<gene>
    <name evidence="4" type="ORF">SAMN02983003_1701</name>
</gene>
<dbReference type="AlphaFoldDB" id="A0A1K2HWP9"/>
<keyword evidence="3" id="KW-0472">Membrane</keyword>
<evidence type="ECO:0000256" key="1">
    <source>
        <dbReference type="SAM" id="Coils"/>
    </source>
</evidence>
<keyword evidence="3" id="KW-1133">Transmembrane helix</keyword>
<accession>A0A1K2HWP9</accession>
<keyword evidence="1" id="KW-0175">Coiled coil</keyword>
<dbReference type="RefSeq" id="WP_072340876.1">
    <property type="nucleotide sequence ID" value="NZ_FPKU01000001.1"/>
</dbReference>
<organism evidence="4 5">
    <name type="scientific">Devosia enhydra</name>
    <dbReference type="NCBI Taxonomy" id="665118"/>
    <lineage>
        <taxon>Bacteria</taxon>
        <taxon>Pseudomonadati</taxon>
        <taxon>Pseudomonadota</taxon>
        <taxon>Alphaproteobacteria</taxon>
        <taxon>Hyphomicrobiales</taxon>
        <taxon>Devosiaceae</taxon>
        <taxon>Devosia</taxon>
    </lineage>
</organism>
<keyword evidence="3" id="KW-0812">Transmembrane</keyword>
<name>A0A1K2HWP9_9HYPH</name>
<protein>
    <submittedName>
        <fullName evidence="4">Uncharacterized protein</fullName>
    </submittedName>
</protein>
<dbReference type="EMBL" id="FPKU01000001">
    <property type="protein sequence ID" value="SFZ83533.1"/>
    <property type="molecule type" value="Genomic_DNA"/>
</dbReference>
<keyword evidence="5" id="KW-1185">Reference proteome</keyword>
<evidence type="ECO:0000256" key="3">
    <source>
        <dbReference type="SAM" id="Phobius"/>
    </source>
</evidence>
<feature type="region of interest" description="Disordered" evidence="2">
    <location>
        <begin position="198"/>
        <end position="225"/>
    </location>
</feature>
<feature type="transmembrane region" description="Helical" evidence="3">
    <location>
        <begin position="6"/>
        <end position="28"/>
    </location>
</feature>
<proteinExistence type="predicted"/>
<dbReference type="OrthoDB" id="7826912at2"/>
<dbReference type="STRING" id="665118.SAMN02983003_1701"/>
<dbReference type="Proteomes" id="UP000183447">
    <property type="component" value="Unassembled WGS sequence"/>
</dbReference>
<evidence type="ECO:0000313" key="5">
    <source>
        <dbReference type="Proteomes" id="UP000183447"/>
    </source>
</evidence>
<feature type="coiled-coil region" evidence="1">
    <location>
        <begin position="72"/>
        <end position="159"/>
    </location>
</feature>
<sequence length="373" mass="39771">MNIENVMYFALGLLIAGLLALMLMPAIWRRAVRLTKKRIEAATPLTMAEFRADKDALRAEFALSTRRLELTIESLRGRLAEQLRDAARHKTEVGAIVGERGTHQTILRDLEGREESARNRVLQLERENTDLAQKLRMRERELAEKLSQFEKQKAESKAKYAARPASIEGVKLTRNYETDIEALAAVIRSERARAEAGGAAVADGATMPLPEGEPAQAGGRDGQAGEIDQGIATASMAEAEAAMAASASRVTALLQETSPVVAEIAAAAPGPGLMQAVSLDADMQAVRAKVLDVEALILKDWGSAGVDEDGLRQKLGDIAEDVGRLVYAIETAEAEAPAEESLLARVQRFAEDGGTSAAVAAQPSAAAAPQGQG</sequence>
<evidence type="ECO:0000313" key="4">
    <source>
        <dbReference type="EMBL" id="SFZ83533.1"/>
    </source>
</evidence>
<evidence type="ECO:0000256" key="2">
    <source>
        <dbReference type="SAM" id="MobiDB-lite"/>
    </source>
</evidence>